<sequence length="228" mass="24438">MNDDNWTTLQSAGKVPPPSPEVLAHAAQRVEQTASRSTRRRTVRRLLAPALATTATAAVIGVVALQQGGTPTAIPVAPANTPTVSATTYPPSKPLGDPNVSHSCAYPLTPERFAKVPVAFDGTVLSAVEIPRADESWPASWNVTFEVNEWFRPGSGKQQFTVQMGIGPGHLVQSSETHGYEIGDRLLISGYPRTEGGDPLDRPFAGACDFSRTYDEPTAATWRKVFGK</sequence>
<keyword evidence="1" id="KW-0812">Transmembrane</keyword>
<evidence type="ECO:0000313" key="2">
    <source>
        <dbReference type="EMBL" id="GAA1721798.1"/>
    </source>
</evidence>
<evidence type="ECO:0008006" key="4">
    <source>
        <dbReference type="Google" id="ProtNLM"/>
    </source>
</evidence>
<protein>
    <recommendedName>
        <fullName evidence="4">CBM2 domain-containing protein</fullName>
    </recommendedName>
</protein>
<dbReference type="RefSeq" id="WP_344165857.1">
    <property type="nucleotide sequence ID" value="NZ_BAAANF010000042.1"/>
</dbReference>
<name>A0ABN2JCR3_9ACTN</name>
<dbReference type="EMBL" id="BAAANF010000042">
    <property type="protein sequence ID" value="GAA1721798.1"/>
    <property type="molecule type" value="Genomic_DNA"/>
</dbReference>
<feature type="transmembrane region" description="Helical" evidence="1">
    <location>
        <begin position="46"/>
        <end position="65"/>
    </location>
</feature>
<accession>A0ABN2JCR3</accession>
<organism evidence="2 3">
    <name type="scientific">Kribbella yunnanensis</name>
    <dbReference type="NCBI Taxonomy" id="190194"/>
    <lineage>
        <taxon>Bacteria</taxon>
        <taxon>Bacillati</taxon>
        <taxon>Actinomycetota</taxon>
        <taxon>Actinomycetes</taxon>
        <taxon>Propionibacteriales</taxon>
        <taxon>Kribbellaceae</taxon>
        <taxon>Kribbella</taxon>
    </lineage>
</organism>
<dbReference type="Proteomes" id="UP001500280">
    <property type="component" value="Unassembled WGS sequence"/>
</dbReference>
<reference evidence="2 3" key="1">
    <citation type="journal article" date="2019" name="Int. J. Syst. Evol. Microbiol.">
        <title>The Global Catalogue of Microorganisms (GCM) 10K type strain sequencing project: providing services to taxonomists for standard genome sequencing and annotation.</title>
        <authorList>
            <consortium name="The Broad Institute Genomics Platform"/>
            <consortium name="The Broad Institute Genome Sequencing Center for Infectious Disease"/>
            <person name="Wu L."/>
            <person name="Ma J."/>
        </authorList>
    </citation>
    <scope>NUCLEOTIDE SEQUENCE [LARGE SCALE GENOMIC DNA]</scope>
    <source>
        <strain evidence="2 3">JCM 14307</strain>
    </source>
</reference>
<keyword evidence="1" id="KW-0472">Membrane</keyword>
<gene>
    <name evidence="2" type="ORF">GCM10009745_83410</name>
</gene>
<keyword evidence="3" id="KW-1185">Reference proteome</keyword>
<proteinExistence type="predicted"/>
<evidence type="ECO:0000256" key="1">
    <source>
        <dbReference type="SAM" id="Phobius"/>
    </source>
</evidence>
<comment type="caution">
    <text evidence="2">The sequence shown here is derived from an EMBL/GenBank/DDBJ whole genome shotgun (WGS) entry which is preliminary data.</text>
</comment>
<evidence type="ECO:0000313" key="3">
    <source>
        <dbReference type="Proteomes" id="UP001500280"/>
    </source>
</evidence>
<keyword evidence="1" id="KW-1133">Transmembrane helix</keyword>